<feature type="transmembrane region" description="Helical" evidence="1">
    <location>
        <begin position="118"/>
        <end position="142"/>
    </location>
</feature>
<keyword evidence="1" id="KW-0812">Transmembrane</keyword>
<keyword evidence="1" id="KW-0472">Membrane</keyword>
<evidence type="ECO:0000313" key="3">
    <source>
        <dbReference type="Proteomes" id="UP000824120"/>
    </source>
</evidence>
<evidence type="ECO:0000313" key="2">
    <source>
        <dbReference type="EMBL" id="KAG5571600.1"/>
    </source>
</evidence>
<protein>
    <submittedName>
        <fullName evidence="2">Uncharacterized protein</fullName>
    </submittedName>
</protein>
<proteinExistence type="predicted"/>
<evidence type="ECO:0000256" key="1">
    <source>
        <dbReference type="SAM" id="Phobius"/>
    </source>
</evidence>
<comment type="caution">
    <text evidence="2">The sequence shown here is derived from an EMBL/GenBank/DDBJ whole genome shotgun (WGS) entry which is preliminary data.</text>
</comment>
<name>A0A9J5W8Y1_SOLCO</name>
<organism evidence="2 3">
    <name type="scientific">Solanum commersonii</name>
    <name type="common">Commerson's wild potato</name>
    <name type="synonym">Commerson's nightshade</name>
    <dbReference type="NCBI Taxonomy" id="4109"/>
    <lineage>
        <taxon>Eukaryota</taxon>
        <taxon>Viridiplantae</taxon>
        <taxon>Streptophyta</taxon>
        <taxon>Embryophyta</taxon>
        <taxon>Tracheophyta</taxon>
        <taxon>Spermatophyta</taxon>
        <taxon>Magnoliopsida</taxon>
        <taxon>eudicotyledons</taxon>
        <taxon>Gunneridae</taxon>
        <taxon>Pentapetalae</taxon>
        <taxon>asterids</taxon>
        <taxon>lamiids</taxon>
        <taxon>Solanales</taxon>
        <taxon>Solanaceae</taxon>
        <taxon>Solanoideae</taxon>
        <taxon>Solaneae</taxon>
        <taxon>Solanum</taxon>
    </lineage>
</organism>
<dbReference type="AlphaFoldDB" id="A0A9J5W8Y1"/>
<accession>A0A9J5W8Y1</accession>
<dbReference type="Proteomes" id="UP000824120">
    <property type="component" value="Chromosome 12"/>
</dbReference>
<feature type="transmembrane region" description="Helical" evidence="1">
    <location>
        <begin position="39"/>
        <end position="59"/>
    </location>
</feature>
<reference evidence="2 3" key="1">
    <citation type="submission" date="2020-09" db="EMBL/GenBank/DDBJ databases">
        <title>De no assembly of potato wild relative species, Solanum commersonii.</title>
        <authorList>
            <person name="Cho K."/>
        </authorList>
    </citation>
    <scope>NUCLEOTIDE SEQUENCE [LARGE SCALE GENOMIC DNA]</scope>
    <source>
        <strain evidence="2">LZ3.2</strain>
        <tissue evidence="2">Leaf</tissue>
    </source>
</reference>
<sequence length="269" mass="30911">MHLGTLILSKYTPKLDPSAKLVGITKTFGDPPFVGIADTLAICLLVDFITFLLLPLAFSHFEALGNRSNASQNCSMTCRLLLFIAELTFSFRAQHTVIKGDLQVDRRLANRGRRSSSLHFFVLFIRLVPSCQVVFLGSLYLLQMQVQAQQRNLKQVFIMFENLCCGGPFVAISQDHRYARRSTFWSILSPSCFCLQHSRILRHWVIEHTGTKGDLQADWRLANRARRSLSLYFFVLFIRLIPSCHIDLHQILRQNMHLRTLILSKYNPK</sequence>
<dbReference type="EMBL" id="JACXVP010000012">
    <property type="protein sequence ID" value="KAG5571600.1"/>
    <property type="molecule type" value="Genomic_DNA"/>
</dbReference>
<feature type="transmembrane region" description="Helical" evidence="1">
    <location>
        <begin position="229"/>
        <end position="248"/>
    </location>
</feature>
<keyword evidence="1" id="KW-1133">Transmembrane helix</keyword>
<gene>
    <name evidence="2" type="ORF">H5410_061366</name>
</gene>
<keyword evidence="3" id="KW-1185">Reference proteome</keyword>